<evidence type="ECO:0000259" key="8">
    <source>
        <dbReference type="PROSITE" id="PS50011"/>
    </source>
</evidence>
<name>A0A6C0AUU3_9ZZZZ</name>
<accession>A0A6C0AUU3</accession>
<feature type="compositionally biased region" description="Basic residues" evidence="7">
    <location>
        <begin position="506"/>
        <end position="520"/>
    </location>
</feature>
<keyword evidence="3" id="KW-0808">Transferase</keyword>
<feature type="region of interest" description="Disordered" evidence="7">
    <location>
        <begin position="474"/>
        <end position="520"/>
    </location>
</feature>
<protein>
    <recommendedName>
        <fullName evidence="1">non-specific serine/threonine protein kinase</fullName>
        <ecNumber evidence="1">2.7.11.1</ecNumber>
    </recommendedName>
</protein>
<dbReference type="Pfam" id="PF00069">
    <property type="entry name" value="Pkinase"/>
    <property type="match status" value="1"/>
</dbReference>
<dbReference type="PROSITE" id="PS00108">
    <property type="entry name" value="PROTEIN_KINASE_ST"/>
    <property type="match status" value="1"/>
</dbReference>
<dbReference type="InterPro" id="IPR011009">
    <property type="entry name" value="Kinase-like_dom_sf"/>
</dbReference>
<reference evidence="9" key="1">
    <citation type="journal article" date="2020" name="Nature">
        <title>Giant virus diversity and host interactions through global metagenomics.</title>
        <authorList>
            <person name="Schulz F."/>
            <person name="Roux S."/>
            <person name="Paez-Espino D."/>
            <person name="Jungbluth S."/>
            <person name="Walsh D.A."/>
            <person name="Denef V.J."/>
            <person name="McMahon K.D."/>
            <person name="Konstantinidis K.T."/>
            <person name="Eloe-Fadrosh E.A."/>
            <person name="Kyrpides N.C."/>
            <person name="Woyke T."/>
        </authorList>
    </citation>
    <scope>NUCLEOTIDE SEQUENCE</scope>
    <source>
        <strain evidence="9">GVMAG-S-1103017-74</strain>
    </source>
</reference>
<keyword evidence="2" id="KW-0723">Serine/threonine-protein kinase</keyword>
<dbReference type="PROSITE" id="PS50011">
    <property type="entry name" value="PROTEIN_KINASE_DOM"/>
    <property type="match status" value="1"/>
</dbReference>
<dbReference type="Gene3D" id="1.10.510.10">
    <property type="entry name" value="Transferase(Phosphotransferase) domain 1"/>
    <property type="match status" value="1"/>
</dbReference>
<evidence type="ECO:0000313" key="9">
    <source>
        <dbReference type="EMBL" id="QHS82995.1"/>
    </source>
</evidence>
<evidence type="ECO:0000256" key="5">
    <source>
        <dbReference type="ARBA" id="ARBA00022777"/>
    </source>
</evidence>
<dbReference type="EMBL" id="MN740864">
    <property type="protein sequence ID" value="QHS82995.1"/>
    <property type="molecule type" value="Genomic_DNA"/>
</dbReference>
<dbReference type="SMART" id="SM00220">
    <property type="entry name" value="S_TKc"/>
    <property type="match status" value="1"/>
</dbReference>
<evidence type="ECO:0000256" key="7">
    <source>
        <dbReference type="SAM" id="MobiDB-lite"/>
    </source>
</evidence>
<feature type="domain" description="Protein kinase" evidence="8">
    <location>
        <begin position="71"/>
        <end position="458"/>
    </location>
</feature>
<dbReference type="InterPro" id="IPR008271">
    <property type="entry name" value="Ser/Thr_kinase_AS"/>
</dbReference>
<sequence>MPRSPRGSAASSCGSSFTTASDGASAASDTASTHSSSGGSDGSPGWFDADGAHAALVADLEARHVHVLWELGPLNAPSGGDPLVLSGVVRRPGSHADVPVVVKLVPPDKASGVAREMQLRERLAHRGASSAAVPLHSVAVRGGAVAVVMHRASSDLFHAVDGVVGAGDSPAVVAWMQQTAAAVAELHASGIAHRDLKPENVLLFPAARSPEDTVRAAQLDWEDSSMYPGEAPLALQLYATTGAVDAEVRYTAALCDFEFATVRPSALDDAGGAHPHAMLATAPYGTDAYTPPESYGKVLLQNRPVKYFEVWTPGTRRVYSKKARGYVRHAPRSRAADVPEHVVASRELAARYDCAAADVWAFGVAVYVLCTDGAYPFKAACPSRARFSAFMRRYYTQHTRGGAVFAGGRQPAWRSAAGDDWVWPTRVPHGARHLLVQCWHPDPSSRPPMQQVAAHPWLHDLAWMPHSAEEYAQYAVPKSRSTSPVEQQQQQQQGARTARAPSGRGAPRRKAGRFRRCAQQ</sequence>
<dbReference type="GO" id="GO:0005524">
    <property type="term" value="F:ATP binding"/>
    <property type="evidence" value="ECO:0007669"/>
    <property type="project" value="UniProtKB-KW"/>
</dbReference>
<dbReference type="InterPro" id="IPR000719">
    <property type="entry name" value="Prot_kinase_dom"/>
</dbReference>
<dbReference type="GO" id="GO:0004674">
    <property type="term" value="F:protein serine/threonine kinase activity"/>
    <property type="evidence" value="ECO:0007669"/>
    <property type="project" value="UniProtKB-KW"/>
</dbReference>
<dbReference type="EC" id="2.7.11.1" evidence="1"/>
<keyword evidence="5" id="KW-0418">Kinase</keyword>
<proteinExistence type="predicted"/>
<evidence type="ECO:0000256" key="4">
    <source>
        <dbReference type="ARBA" id="ARBA00022741"/>
    </source>
</evidence>
<keyword evidence="6" id="KW-0067">ATP-binding</keyword>
<dbReference type="AlphaFoldDB" id="A0A6C0AUU3"/>
<dbReference type="PANTHER" id="PTHR24343:SF558">
    <property type="entry name" value="PROTEIN KINASE DOMAIN-CONTAINING PROTEIN"/>
    <property type="match status" value="1"/>
</dbReference>
<feature type="compositionally biased region" description="Low complexity" evidence="7">
    <location>
        <begin position="487"/>
        <end position="505"/>
    </location>
</feature>
<evidence type="ECO:0000256" key="6">
    <source>
        <dbReference type="ARBA" id="ARBA00022840"/>
    </source>
</evidence>
<keyword evidence="4" id="KW-0547">Nucleotide-binding</keyword>
<dbReference type="PANTHER" id="PTHR24343">
    <property type="entry name" value="SERINE/THREONINE KINASE"/>
    <property type="match status" value="1"/>
</dbReference>
<dbReference type="SUPFAM" id="SSF56112">
    <property type="entry name" value="Protein kinase-like (PK-like)"/>
    <property type="match status" value="1"/>
</dbReference>
<evidence type="ECO:0000256" key="2">
    <source>
        <dbReference type="ARBA" id="ARBA00022527"/>
    </source>
</evidence>
<organism evidence="9">
    <name type="scientific">viral metagenome</name>
    <dbReference type="NCBI Taxonomy" id="1070528"/>
    <lineage>
        <taxon>unclassified sequences</taxon>
        <taxon>metagenomes</taxon>
        <taxon>organismal metagenomes</taxon>
    </lineage>
</organism>
<feature type="compositionally biased region" description="Low complexity" evidence="7">
    <location>
        <begin position="14"/>
        <end position="38"/>
    </location>
</feature>
<evidence type="ECO:0000256" key="1">
    <source>
        <dbReference type="ARBA" id="ARBA00012513"/>
    </source>
</evidence>
<evidence type="ECO:0000256" key="3">
    <source>
        <dbReference type="ARBA" id="ARBA00022679"/>
    </source>
</evidence>
<feature type="region of interest" description="Disordered" evidence="7">
    <location>
        <begin position="1"/>
        <end position="44"/>
    </location>
</feature>